<keyword evidence="7" id="KW-1185">Reference proteome</keyword>
<proteinExistence type="predicted"/>
<dbReference type="Pfam" id="PF12802">
    <property type="entry name" value="MarR_2"/>
    <property type="match status" value="1"/>
</dbReference>
<dbReference type="Gene3D" id="1.10.287.100">
    <property type="match status" value="1"/>
</dbReference>
<name>A0ABP7FQD6_9ACTN</name>
<dbReference type="Proteomes" id="UP001499884">
    <property type="component" value="Unassembled WGS sequence"/>
</dbReference>
<dbReference type="InterPro" id="IPR036390">
    <property type="entry name" value="WH_DNA-bd_sf"/>
</dbReference>
<dbReference type="Gene3D" id="1.10.10.10">
    <property type="entry name" value="Winged helix-like DNA-binding domain superfamily/Winged helix DNA-binding domain"/>
    <property type="match status" value="1"/>
</dbReference>
<feature type="domain" description="HTH marR-type" evidence="5">
    <location>
        <begin position="1"/>
        <end position="139"/>
    </location>
</feature>
<evidence type="ECO:0000256" key="3">
    <source>
        <dbReference type="ARBA" id="ARBA00023163"/>
    </source>
</evidence>
<organism evidence="6 7">
    <name type="scientific">Streptomyces tremellae</name>
    <dbReference type="NCBI Taxonomy" id="1124239"/>
    <lineage>
        <taxon>Bacteria</taxon>
        <taxon>Bacillati</taxon>
        <taxon>Actinomycetota</taxon>
        <taxon>Actinomycetes</taxon>
        <taxon>Kitasatosporales</taxon>
        <taxon>Streptomycetaceae</taxon>
        <taxon>Streptomyces</taxon>
    </lineage>
</organism>
<keyword evidence="1" id="KW-0805">Transcription regulation</keyword>
<accession>A0ABP7FQD6</accession>
<sequence>MERDDEDIAERLRQSIGRFVRVVRARADTVPPLQATALGTLDREGPQTIAALAAAHRLKHQSMSRTVRELETLGLVSRSRSPHDGRSFLIALTPAGAEALAGDRRTRRRWVAETITERLTPDERRALLAVPELLDRLSEAAEQPGEDRPRLRGSARRR</sequence>
<dbReference type="PROSITE" id="PS50995">
    <property type="entry name" value="HTH_MARR_2"/>
    <property type="match status" value="1"/>
</dbReference>
<dbReference type="InterPro" id="IPR000835">
    <property type="entry name" value="HTH_MarR-typ"/>
</dbReference>
<dbReference type="RefSeq" id="WP_345650851.1">
    <property type="nucleotide sequence ID" value="NZ_BAABEP010000038.1"/>
</dbReference>
<dbReference type="PROSITE" id="PS01117">
    <property type="entry name" value="HTH_MARR_1"/>
    <property type="match status" value="1"/>
</dbReference>
<dbReference type="InterPro" id="IPR036388">
    <property type="entry name" value="WH-like_DNA-bd_sf"/>
</dbReference>
<evidence type="ECO:0000313" key="7">
    <source>
        <dbReference type="Proteomes" id="UP001499884"/>
    </source>
</evidence>
<evidence type="ECO:0000313" key="6">
    <source>
        <dbReference type="EMBL" id="GAA3744610.1"/>
    </source>
</evidence>
<evidence type="ECO:0000259" key="5">
    <source>
        <dbReference type="PROSITE" id="PS50995"/>
    </source>
</evidence>
<comment type="caution">
    <text evidence="6">The sequence shown here is derived from an EMBL/GenBank/DDBJ whole genome shotgun (WGS) entry which is preliminary data.</text>
</comment>
<keyword evidence="3" id="KW-0804">Transcription</keyword>
<reference evidence="7" key="1">
    <citation type="journal article" date="2019" name="Int. J. Syst. Evol. Microbiol.">
        <title>The Global Catalogue of Microorganisms (GCM) 10K type strain sequencing project: providing services to taxonomists for standard genome sequencing and annotation.</title>
        <authorList>
            <consortium name="The Broad Institute Genomics Platform"/>
            <consortium name="The Broad Institute Genome Sequencing Center for Infectious Disease"/>
            <person name="Wu L."/>
            <person name="Ma J."/>
        </authorList>
    </citation>
    <scope>NUCLEOTIDE SEQUENCE [LARGE SCALE GENOMIC DNA]</scope>
    <source>
        <strain evidence="7">JCM 30846</strain>
    </source>
</reference>
<evidence type="ECO:0000256" key="2">
    <source>
        <dbReference type="ARBA" id="ARBA00023125"/>
    </source>
</evidence>
<evidence type="ECO:0000256" key="4">
    <source>
        <dbReference type="SAM" id="MobiDB-lite"/>
    </source>
</evidence>
<dbReference type="SUPFAM" id="SSF46785">
    <property type="entry name" value="Winged helix' DNA-binding domain"/>
    <property type="match status" value="1"/>
</dbReference>
<protein>
    <submittedName>
        <fullName evidence="6">MarR family transcriptional regulator</fullName>
    </submittedName>
</protein>
<feature type="compositionally biased region" description="Basic and acidic residues" evidence="4">
    <location>
        <begin position="137"/>
        <end position="150"/>
    </location>
</feature>
<dbReference type="PANTHER" id="PTHR39515">
    <property type="entry name" value="CONSERVED PROTEIN"/>
    <property type="match status" value="1"/>
</dbReference>
<dbReference type="SMART" id="SM00347">
    <property type="entry name" value="HTH_MARR"/>
    <property type="match status" value="1"/>
</dbReference>
<gene>
    <name evidence="6" type="ORF">GCM10023082_46690</name>
</gene>
<dbReference type="InterPro" id="IPR023187">
    <property type="entry name" value="Tscrpt_reg_MarR-type_CS"/>
</dbReference>
<dbReference type="InterPro" id="IPR052526">
    <property type="entry name" value="HTH-type_Bedaq_tolerance"/>
</dbReference>
<keyword evidence="2" id="KW-0238">DNA-binding</keyword>
<dbReference type="EMBL" id="BAABEP010000038">
    <property type="protein sequence ID" value="GAA3744610.1"/>
    <property type="molecule type" value="Genomic_DNA"/>
</dbReference>
<dbReference type="PANTHER" id="PTHR39515:SF2">
    <property type="entry name" value="HTH-TYPE TRANSCRIPTIONAL REGULATOR RV0880"/>
    <property type="match status" value="1"/>
</dbReference>
<evidence type="ECO:0000256" key="1">
    <source>
        <dbReference type="ARBA" id="ARBA00023015"/>
    </source>
</evidence>
<feature type="region of interest" description="Disordered" evidence="4">
    <location>
        <begin position="137"/>
        <end position="158"/>
    </location>
</feature>